<keyword evidence="1" id="KW-0812">Transmembrane</keyword>
<feature type="transmembrane region" description="Helical" evidence="1">
    <location>
        <begin position="88"/>
        <end position="110"/>
    </location>
</feature>
<reference evidence="3 4" key="1">
    <citation type="submission" date="2007-08" db="EMBL/GenBank/DDBJ databases">
        <title>Complete sequence of Roseiflexus castenholzii DSM 13941.</title>
        <authorList>
            <consortium name="US DOE Joint Genome Institute"/>
            <person name="Copeland A."/>
            <person name="Lucas S."/>
            <person name="Lapidus A."/>
            <person name="Barry K."/>
            <person name="Glavina del Rio T."/>
            <person name="Dalin E."/>
            <person name="Tice H."/>
            <person name="Pitluck S."/>
            <person name="Thompson L.S."/>
            <person name="Brettin T."/>
            <person name="Bruce D."/>
            <person name="Detter J.C."/>
            <person name="Han C."/>
            <person name="Tapia R."/>
            <person name="Schmutz J."/>
            <person name="Larimer F."/>
            <person name="Land M."/>
            <person name="Hauser L."/>
            <person name="Kyrpides N."/>
            <person name="Mikhailova N."/>
            <person name="Bryant D.A."/>
            <person name="Hanada S."/>
            <person name="Tsukatani Y."/>
            <person name="Richardson P."/>
        </authorList>
    </citation>
    <scope>NUCLEOTIDE SEQUENCE [LARGE SCALE GENOMIC DNA]</scope>
    <source>
        <strain evidence="4">DSM 13941 / HLO8</strain>
    </source>
</reference>
<dbReference type="HOGENOM" id="CLU_142306_0_0_0"/>
<feature type="transmembrane region" description="Helical" evidence="1">
    <location>
        <begin position="116"/>
        <end position="134"/>
    </location>
</feature>
<keyword evidence="4" id="KW-1185">Reference proteome</keyword>
<dbReference type="Proteomes" id="UP000000263">
    <property type="component" value="Chromosome"/>
</dbReference>
<feature type="domain" description="DUF3592" evidence="2">
    <location>
        <begin position="16"/>
        <end position="88"/>
    </location>
</feature>
<dbReference type="InterPro" id="IPR021994">
    <property type="entry name" value="DUF3592"/>
</dbReference>
<evidence type="ECO:0000256" key="1">
    <source>
        <dbReference type="SAM" id="Phobius"/>
    </source>
</evidence>
<gene>
    <name evidence="3" type="ordered locus">Rcas_3627</name>
</gene>
<protein>
    <recommendedName>
        <fullName evidence="2">DUF3592 domain-containing protein</fullName>
    </recommendedName>
</protein>
<dbReference type="EMBL" id="CP000804">
    <property type="protein sequence ID" value="ABU59676.1"/>
    <property type="molecule type" value="Genomic_DNA"/>
</dbReference>
<proteinExistence type="predicted"/>
<evidence type="ECO:0000313" key="4">
    <source>
        <dbReference type="Proteomes" id="UP000000263"/>
    </source>
</evidence>
<keyword evidence="1" id="KW-0472">Membrane</keyword>
<dbReference type="eggNOG" id="ENOG5030M7U">
    <property type="taxonomic scope" value="Bacteria"/>
</dbReference>
<dbReference type="STRING" id="383372.Rcas_3627"/>
<sequence length="139" mass="15459">MWRVHQQNQIATMVKAQGAVVEVVSRTRTQGEKRSTLHYAVVEFRTANGETIRFEDTMGSNPPAYRVGDAVEVLYDPQTPQSAMIDSWWIWMPSTIVMVVGGSFAVIGGLAWLDAFFNLIKPGGLLGLPGILLLRRRRG</sequence>
<dbReference type="KEGG" id="rca:Rcas_3627"/>
<accession>A7NQ30</accession>
<dbReference type="Pfam" id="PF12158">
    <property type="entry name" value="DUF3592"/>
    <property type="match status" value="1"/>
</dbReference>
<keyword evidence="1" id="KW-1133">Transmembrane helix</keyword>
<dbReference type="AlphaFoldDB" id="A7NQ30"/>
<organism evidence="3 4">
    <name type="scientific">Roseiflexus castenholzii (strain DSM 13941 / HLO8)</name>
    <dbReference type="NCBI Taxonomy" id="383372"/>
    <lineage>
        <taxon>Bacteria</taxon>
        <taxon>Bacillati</taxon>
        <taxon>Chloroflexota</taxon>
        <taxon>Chloroflexia</taxon>
        <taxon>Chloroflexales</taxon>
        <taxon>Roseiflexineae</taxon>
        <taxon>Roseiflexaceae</taxon>
        <taxon>Roseiflexus</taxon>
    </lineage>
</organism>
<evidence type="ECO:0000259" key="2">
    <source>
        <dbReference type="Pfam" id="PF12158"/>
    </source>
</evidence>
<name>A7NQ30_ROSCS</name>
<evidence type="ECO:0000313" key="3">
    <source>
        <dbReference type="EMBL" id="ABU59676.1"/>
    </source>
</evidence>